<evidence type="ECO:0000313" key="1">
    <source>
        <dbReference type="EMBL" id="MBB6091396.1"/>
    </source>
</evidence>
<evidence type="ECO:0000313" key="2">
    <source>
        <dbReference type="Proteomes" id="UP000588068"/>
    </source>
</evidence>
<comment type="caution">
    <text evidence="1">The sequence shown here is derived from an EMBL/GenBank/DDBJ whole genome shotgun (WGS) entry which is preliminary data.</text>
</comment>
<sequence length="39" mass="4584">MAATERREEFHTEVTEITELAKAERRMLGRDLPRAIWGL</sequence>
<name>A0A841HF59_9GAMM</name>
<reference evidence="1 2" key="1">
    <citation type="submission" date="2020-08" db="EMBL/GenBank/DDBJ databases">
        <title>Genomic Encyclopedia of Type Strains, Phase IV (KMG-IV): sequencing the most valuable type-strain genomes for metagenomic binning, comparative biology and taxonomic classification.</title>
        <authorList>
            <person name="Goeker M."/>
        </authorList>
    </citation>
    <scope>NUCLEOTIDE SEQUENCE [LARGE SCALE GENOMIC DNA]</scope>
    <source>
        <strain evidence="1 2">DSM 26723</strain>
    </source>
</reference>
<dbReference type="Proteomes" id="UP000588068">
    <property type="component" value="Unassembled WGS sequence"/>
</dbReference>
<keyword evidence="2" id="KW-1185">Reference proteome</keyword>
<accession>A0A841HF59</accession>
<dbReference type="AlphaFoldDB" id="A0A841HF59"/>
<proteinExistence type="predicted"/>
<protein>
    <submittedName>
        <fullName evidence="1">Uncharacterized protein</fullName>
    </submittedName>
</protein>
<gene>
    <name evidence="1" type="ORF">HNQ60_000242</name>
</gene>
<organism evidence="1 2">
    <name type="scientific">Povalibacter uvarum</name>
    <dbReference type="NCBI Taxonomy" id="732238"/>
    <lineage>
        <taxon>Bacteria</taxon>
        <taxon>Pseudomonadati</taxon>
        <taxon>Pseudomonadota</taxon>
        <taxon>Gammaproteobacteria</taxon>
        <taxon>Steroidobacterales</taxon>
        <taxon>Steroidobacteraceae</taxon>
        <taxon>Povalibacter</taxon>
    </lineage>
</organism>
<dbReference type="EMBL" id="JACHHZ010000001">
    <property type="protein sequence ID" value="MBB6091396.1"/>
    <property type="molecule type" value="Genomic_DNA"/>
</dbReference>